<proteinExistence type="predicted"/>
<sequence length="153" mass="18076">MKKCFKCGELKPLDEFYCHPQMADGHLGKCKTCTKRDTREREEQLRLDPAWVTKERARQREKFHRLHHTWNHDEKAGRAAKKRWDKRNRHKRQAQWLLSNAVRDGRATKPSACKRCGVEPTPRNLHGHHHDYGKPLDVEWICSGCHGKEHRAA</sequence>
<reference evidence="2" key="1">
    <citation type="journal article" date="2015" name="Nature">
        <title>Complex archaea that bridge the gap between prokaryotes and eukaryotes.</title>
        <authorList>
            <person name="Spang A."/>
            <person name="Saw J.H."/>
            <person name="Jorgensen S.L."/>
            <person name="Zaremba-Niedzwiedzka K."/>
            <person name="Martijn J."/>
            <person name="Lind A.E."/>
            <person name="van Eijk R."/>
            <person name="Schleper C."/>
            <person name="Guy L."/>
            <person name="Ettema T.J."/>
        </authorList>
    </citation>
    <scope>NUCLEOTIDE SEQUENCE</scope>
</reference>
<comment type="caution">
    <text evidence="2">The sequence shown here is derived from an EMBL/GenBank/DDBJ whole genome shotgun (WGS) entry which is preliminary data.</text>
</comment>
<feature type="region of interest" description="Disordered" evidence="1">
    <location>
        <begin position="63"/>
        <end position="101"/>
    </location>
</feature>
<organism evidence="2">
    <name type="scientific">marine sediment metagenome</name>
    <dbReference type="NCBI Taxonomy" id="412755"/>
    <lineage>
        <taxon>unclassified sequences</taxon>
        <taxon>metagenomes</taxon>
        <taxon>ecological metagenomes</taxon>
    </lineage>
</organism>
<evidence type="ECO:0000313" key="2">
    <source>
        <dbReference type="EMBL" id="KKK86227.1"/>
    </source>
</evidence>
<feature type="compositionally biased region" description="Basic residues" evidence="1">
    <location>
        <begin position="78"/>
        <end position="93"/>
    </location>
</feature>
<gene>
    <name evidence="2" type="ORF">LCGC14_2765360</name>
</gene>
<name>A0A0F8YXQ0_9ZZZZ</name>
<protein>
    <submittedName>
        <fullName evidence="2">Uncharacterized protein</fullName>
    </submittedName>
</protein>
<evidence type="ECO:0000256" key="1">
    <source>
        <dbReference type="SAM" id="MobiDB-lite"/>
    </source>
</evidence>
<dbReference type="AlphaFoldDB" id="A0A0F8YXQ0"/>
<dbReference type="EMBL" id="LAZR01050943">
    <property type="protein sequence ID" value="KKK86227.1"/>
    <property type="molecule type" value="Genomic_DNA"/>
</dbReference>
<accession>A0A0F8YXQ0</accession>